<dbReference type="PANTHER" id="PTHR23502:SF149">
    <property type="entry name" value="TRANSPORTER, PUTATIVE-RELATED"/>
    <property type="match status" value="1"/>
</dbReference>
<dbReference type="PROSITE" id="PS50850">
    <property type="entry name" value="MFS"/>
    <property type="match status" value="1"/>
</dbReference>
<dbReference type="SUPFAM" id="SSF103473">
    <property type="entry name" value="MFS general substrate transporter"/>
    <property type="match status" value="1"/>
</dbReference>
<reference evidence="7" key="1">
    <citation type="submission" date="2022-09" db="EMBL/GenBank/DDBJ databases">
        <title>Chromosome-level assembly of Trichoderma breve T069, a fungus used in development of biopesticide product.</title>
        <authorList>
            <person name="Lin R."/>
            <person name="Liu T."/>
        </authorList>
    </citation>
    <scope>NUCLEOTIDE SEQUENCE</scope>
    <source>
        <strain evidence="7">T069</strain>
    </source>
</reference>
<comment type="caution">
    <text evidence="7">The sequence shown here is derived from an EMBL/GenBank/DDBJ whole genome shotgun (WGS) entry which is preliminary data.</text>
</comment>
<dbReference type="InterPro" id="IPR036259">
    <property type="entry name" value="MFS_trans_sf"/>
</dbReference>
<dbReference type="Gene3D" id="1.20.1250.20">
    <property type="entry name" value="MFS general substrate transporter like domains"/>
    <property type="match status" value="1"/>
</dbReference>
<evidence type="ECO:0000256" key="1">
    <source>
        <dbReference type="ARBA" id="ARBA00004141"/>
    </source>
</evidence>
<feature type="transmembrane region" description="Helical" evidence="5">
    <location>
        <begin position="76"/>
        <end position="96"/>
    </location>
</feature>
<protein>
    <submittedName>
        <fullName evidence="7">Major facilitator superfamily domain-containing protein</fullName>
    </submittedName>
</protein>
<feature type="transmembrane region" description="Helical" evidence="5">
    <location>
        <begin position="165"/>
        <end position="187"/>
    </location>
</feature>
<gene>
    <name evidence="7" type="ORF">T069G_04467</name>
</gene>
<evidence type="ECO:0000256" key="2">
    <source>
        <dbReference type="ARBA" id="ARBA00022692"/>
    </source>
</evidence>
<feature type="transmembrane region" description="Helical" evidence="5">
    <location>
        <begin position="389"/>
        <end position="410"/>
    </location>
</feature>
<feature type="domain" description="Major facilitator superfamily (MFS) profile" evidence="6">
    <location>
        <begin position="68"/>
        <end position="511"/>
    </location>
</feature>
<keyword evidence="4 5" id="KW-0472">Membrane</keyword>
<comment type="subcellular location">
    <subcellularLocation>
        <location evidence="1">Membrane</location>
        <topology evidence="1">Multi-pass membrane protein</topology>
    </subcellularLocation>
</comment>
<feature type="transmembrane region" description="Helical" evidence="5">
    <location>
        <begin position="348"/>
        <end position="368"/>
    </location>
</feature>
<dbReference type="InterPro" id="IPR020846">
    <property type="entry name" value="MFS_dom"/>
</dbReference>
<feature type="transmembrane region" description="Helical" evidence="5">
    <location>
        <begin position="224"/>
        <end position="244"/>
    </location>
</feature>
<proteinExistence type="predicted"/>
<feature type="transmembrane region" description="Helical" evidence="5">
    <location>
        <begin position="199"/>
        <end position="218"/>
    </location>
</feature>
<dbReference type="GeneID" id="80866365"/>
<evidence type="ECO:0000256" key="3">
    <source>
        <dbReference type="ARBA" id="ARBA00022989"/>
    </source>
</evidence>
<dbReference type="EMBL" id="JAOPEN010000003">
    <property type="protein sequence ID" value="KAJ4859479.1"/>
    <property type="molecule type" value="Genomic_DNA"/>
</dbReference>
<feature type="transmembrane region" description="Helical" evidence="5">
    <location>
        <begin position="301"/>
        <end position="328"/>
    </location>
</feature>
<evidence type="ECO:0000256" key="5">
    <source>
        <dbReference type="SAM" id="Phobius"/>
    </source>
</evidence>
<name>A0A9W9BDS1_9HYPO</name>
<dbReference type="AlphaFoldDB" id="A0A9W9BDS1"/>
<dbReference type="GO" id="GO:0022857">
    <property type="term" value="F:transmembrane transporter activity"/>
    <property type="evidence" value="ECO:0007669"/>
    <property type="project" value="InterPro"/>
</dbReference>
<accession>A0A9W9BDS1</accession>
<dbReference type="Pfam" id="PF07690">
    <property type="entry name" value="MFS_1"/>
    <property type="match status" value="1"/>
</dbReference>
<keyword evidence="3 5" id="KW-1133">Transmembrane helix</keyword>
<evidence type="ECO:0000259" key="6">
    <source>
        <dbReference type="PROSITE" id="PS50850"/>
    </source>
</evidence>
<dbReference type="GO" id="GO:0005886">
    <property type="term" value="C:plasma membrane"/>
    <property type="evidence" value="ECO:0007669"/>
    <property type="project" value="TreeGrafter"/>
</dbReference>
<evidence type="ECO:0000313" key="8">
    <source>
        <dbReference type="Proteomes" id="UP001140511"/>
    </source>
</evidence>
<organism evidence="7 8">
    <name type="scientific">Trichoderma breve</name>
    <dbReference type="NCBI Taxonomy" id="2034170"/>
    <lineage>
        <taxon>Eukaryota</taxon>
        <taxon>Fungi</taxon>
        <taxon>Dikarya</taxon>
        <taxon>Ascomycota</taxon>
        <taxon>Pezizomycotina</taxon>
        <taxon>Sordariomycetes</taxon>
        <taxon>Hypocreomycetidae</taxon>
        <taxon>Hypocreales</taxon>
        <taxon>Hypocreaceae</taxon>
        <taxon>Trichoderma</taxon>
    </lineage>
</organism>
<feature type="transmembrane region" description="Helical" evidence="5">
    <location>
        <begin position="416"/>
        <end position="441"/>
    </location>
</feature>
<dbReference type="RefSeq" id="XP_056028535.1">
    <property type="nucleotide sequence ID" value="XM_056171677.1"/>
</dbReference>
<dbReference type="PANTHER" id="PTHR23502">
    <property type="entry name" value="MAJOR FACILITATOR SUPERFAMILY"/>
    <property type="match status" value="1"/>
</dbReference>
<dbReference type="InterPro" id="IPR011701">
    <property type="entry name" value="MFS"/>
</dbReference>
<feature type="transmembrane region" description="Helical" evidence="5">
    <location>
        <begin position="453"/>
        <end position="473"/>
    </location>
</feature>
<keyword evidence="2 5" id="KW-0812">Transmembrane</keyword>
<sequence length="522" mass="57131">MERVEQVSNHSPVASQIEREAEADFVPGTEVMTAANGARSDNQDSIVLIPQPTNDPHDPLNWSTLWKTLVIVNQGIFVITSVIPTLSIAPLTPIFMQQWQKSLTDVALLTGVTVILLGYCNFIIIPSCEIFGRRITLLVCAILNIGACIWQATATSYGSFLGARILAGTGASANESIMNVVVTDIYFLHERGKYVGSYFWCYFMGLFLGPIISGAVAENVSFRIFFWACTGAQGLNIIALLFFFPETRRSREQSPIPGVTIQNFQLEIQGSGRPSRSQFGIFQPIDRTAWRSVVRHFFTPAYILFFPIIFWASMATGSAANALLAVNILQSPGLSAPPYNFTPAQVGYANFALVVGGVFGLAVAGPWSDCVSQKATIKNKGIREPEMRLISLSPFIVVVIIGLIVFSVGLQEKWPWPAVIIIGFGFVGIQVVAIPTITITYAIDCYRPISGEIMAIATVCKNTFGFGMTYFVNDWATADGFVPPVMLLMAMTAGFTLVGMVALIFYGKSCRRITRNSRVHSF</sequence>
<feature type="transmembrane region" description="Helical" evidence="5">
    <location>
        <begin position="108"/>
        <end position="128"/>
    </location>
</feature>
<keyword evidence="8" id="KW-1185">Reference proteome</keyword>
<feature type="transmembrane region" description="Helical" evidence="5">
    <location>
        <begin position="485"/>
        <end position="506"/>
    </location>
</feature>
<feature type="transmembrane region" description="Helical" evidence="5">
    <location>
        <begin position="135"/>
        <end position="153"/>
    </location>
</feature>
<evidence type="ECO:0000256" key="4">
    <source>
        <dbReference type="ARBA" id="ARBA00023136"/>
    </source>
</evidence>
<evidence type="ECO:0000313" key="7">
    <source>
        <dbReference type="EMBL" id="KAJ4859479.1"/>
    </source>
</evidence>
<dbReference type="Proteomes" id="UP001140511">
    <property type="component" value="Unassembled WGS sequence"/>
</dbReference>